<dbReference type="OrthoDB" id="321327at2"/>
<dbReference type="PANTHER" id="PTHR13903">
    <property type="entry name" value="PIRIN-RELATED"/>
    <property type="match status" value="1"/>
</dbReference>
<gene>
    <name evidence="6" type="ORF">EXM22_07605</name>
</gene>
<dbReference type="KEGG" id="ock:EXM22_07605"/>
<dbReference type="Proteomes" id="UP000324209">
    <property type="component" value="Chromosome"/>
</dbReference>
<dbReference type="InterPro" id="IPR011051">
    <property type="entry name" value="RmlC_Cupin_sf"/>
</dbReference>
<proteinExistence type="inferred from homology"/>
<protein>
    <submittedName>
        <fullName evidence="6">Pirin family protein</fullName>
    </submittedName>
</protein>
<keyword evidence="2" id="KW-0408">Iron</keyword>
<dbReference type="InterPro" id="IPR014710">
    <property type="entry name" value="RmlC-like_jellyroll"/>
</dbReference>
<dbReference type="Pfam" id="PF05726">
    <property type="entry name" value="Pirin_C"/>
    <property type="match status" value="1"/>
</dbReference>
<reference evidence="6 7" key="1">
    <citation type="submission" date="2019-02" db="EMBL/GenBank/DDBJ databases">
        <title>Complete Genome Sequence and Methylome Analysis of free living Spirochaetas.</title>
        <authorList>
            <person name="Fomenkov A."/>
            <person name="Dubinina G."/>
            <person name="Leshcheva N."/>
            <person name="Mikheeva N."/>
            <person name="Grabovich M."/>
            <person name="Vincze T."/>
            <person name="Roberts R.J."/>
        </authorList>
    </citation>
    <scope>NUCLEOTIDE SEQUENCE [LARGE SCALE GENOMIC DNA]</scope>
    <source>
        <strain evidence="6 7">K2</strain>
    </source>
</reference>
<feature type="domain" description="Pirin C-terminal" evidence="5">
    <location>
        <begin position="178"/>
        <end position="300"/>
    </location>
</feature>
<dbReference type="InterPro" id="IPR008778">
    <property type="entry name" value="Pirin_C_dom"/>
</dbReference>
<dbReference type="GO" id="GO:0046872">
    <property type="term" value="F:metal ion binding"/>
    <property type="evidence" value="ECO:0007669"/>
    <property type="project" value="UniProtKB-KW"/>
</dbReference>
<feature type="binding site" evidence="2">
    <location>
        <position position="103"/>
    </location>
    <ligand>
        <name>Fe cation</name>
        <dbReference type="ChEBI" id="CHEBI:24875"/>
    </ligand>
</feature>
<evidence type="ECO:0000313" key="7">
    <source>
        <dbReference type="Proteomes" id="UP000324209"/>
    </source>
</evidence>
<feature type="binding site" evidence="2">
    <location>
        <position position="105"/>
    </location>
    <ligand>
        <name>Fe cation</name>
        <dbReference type="ChEBI" id="CHEBI:24875"/>
    </ligand>
</feature>
<dbReference type="InterPro" id="IPR012093">
    <property type="entry name" value="Pirin"/>
</dbReference>
<dbReference type="Gene3D" id="2.60.120.10">
    <property type="entry name" value="Jelly Rolls"/>
    <property type="match status" value="2"/>
</dbReference>
<evidence type="ECO:0000256" key="2">
    <source>
        <dbReference type="PIRSR" id="PIRSR006232-1"/>
    </source>
</evidence>
<dbReference type="EMBL" id="CP036150">
    <property type="protein sequence ID" value="QEN07860.1"/>
    <property type="molecule type" value="Genomic_DNA"/>
</dbReference>
<dbReference type="RefSeq" id="WP_149485940.1">
    <property type="nucleotide sequence ID" value="NZ_CP036150.1"/>
</dbReference>
<comment type="cofactor">
    <cofactor evidence="2">
        <name>Fe cation</name>
        <dbReference type="ChEBI" id="CHEBI:24875"/>
    </cofactor>
    <text evidence="2">Binds 1 Fe cation per subunit.</text>
</comment>
<keyword evidence="7" id="KW-1185">Reference proteome</keyword>
<name>A0A5C1QLL0_9SPIO</name>
<evidence type="ECO:0000259" key="5">
    <source>
        <dbReference type="Pfam" id="PF05726"/>
    </source>
</evidence>
<feature type="binding site" evidence="2">
    <location>
        <position position="61"/>
    </location>
    <ligand>
        <name>Fe cation</name>
        <dbReference type="ChEBI" id="CHEBI:24875"/>
    </ligand>
</feature>
<dbReference type="Pfam" id="PF02678">
    <property type="entry name" value="Pirin"/>
    <property type="match status" value="1"/>
</dbReference>
<dbReference type="InterPro" id="IPR003829">
    <property type="entry name" value="Pirin_N_dom"/>
</dbReference>
<dbReference type="AlphaFoldDB" id="A0A5C1QLL0"/>
<keyword evidence="2" id="KW-0479">Metal-binding</keyword>
<evidence type="ECO:0000256" key="1">
    <source>
        <dbReference type="ARBA" id="ARBA00008416"/>
    </source>
</evidence>
<dbReference type="SUPFAM" id="SSF51182">
    <property type="entry name" value="RmlC-like cupins"/>
    <property type="match status" value="1"/>
</dbReference>
<sequence>MSLRPISRISRPQEVIDGDGVKIHRVFGHDETSVTDPFLMLDHLENNDPVHFMPGFPWHPHRGIETITYVLDGGVEHQDSLGNRGTLGAGDVQWMTAGSGIIHQEMPHKGSGPIFHGFQLWSNLPAEKKMTDPRYQDIPAGEIPEIIDDDGSKVRLITGKFWGKTGPVSGIATDPRFLDITIPPRTKRRFKVLLDDNAFAYVFSGSGYFKDGSTPFPVQTEYVTEKGVSDTIRSHPVENRNLVLFDRGEEIFVESGDFGLRFLLVSGQPLKEPVAWHGPIVMNTRQELILAFEEYQNGTFLKKKNE</sequence>
<feature type="domain" description="Pirin N-terminal" evidence="4">
    <location>
        <begin position="21"/>
        <end position="121"/>
    </location>
</feature>
<comment type="similarity">
    <text evidence="1 3">Belongs to the pirin family.</text>
</comment>
<evidence type="ECO:0000256" key="3">
    <source>
        <dbReference type="RuleBase" id="RU003457"/>
    </source>
</evidence>
<dbReference type="PIRSF" id="PIRSF006232">
    <property type="entry name" value="Pirin"/>
    <property type="match status" value="1"/>
</dbReference>
<dbReference type="CDD" id="cd02909">
    <property type="entry name" value="cupin_pirin_N"/>
    <property type="match status" value="1"/>
</dbReference>
<organism evidence="6 7">
    <name type="scientific">Oceanispirochaeta crateris</name>
    <dbReference type="NCBI Taxonomy" id="2518645"/>
    <lineage>
        <taxon>Bacteria</taxon>
        <taxon>Pseudomonadati</taxon>
        <taxon>Spirochaetota</taxon>
        <taxon>Spirochaetia</taxon>
        <taxon>Spirochaetales</taxon>
        <taxon>Spirochaetaceae</taxon>
        <taxon>Oceanispirochaeta</taxon>
    </lineage>
</organism>
<evidence type="ECO:0000259" key="4">
    <source>
        <dbReference type="Pfam" id="PF02678"/>
    </source>
</evidence>
<dbReference type="PANTHER" id="PTHR13903:SF8">
    <property type="entry name" value="PIRIN"/>
    <property type="match status" value="1"/>
</dbReference>
<accession>A0A5C1QLL0</accession>
<dbReference type="CDD" id="cd02247">
    <property type="entry name" value="cupin_pirin_C"/>
    <property type="match status" value="1"/>
</dbReference>
<evidence type="ECO:0000313" key="6">
    <source>
        <dbReference type="EMBL" id="QEN07860.1"/>
    </source>
</evidence>
<feature type="binding site" evidence="2">
    <location>
        <position position="59"/>
    </location>
    <ligand>
        <name>Fe cation</name>
        <dbReference type="ChEBI" id="CHEBI:24875"/>
    </ligand>
</feature>